<dbReference type="SUPFAM" id="SSF51230">
    <property type="entry name" value="Single hybrid motif"/>
    <property type="match status" value="1"/>
</dbReference>
<evidence type="ECO:0000313" key="6">
    <source>
        <dbReference type="Proteomes" id="UP001485043"/>
    </source>
</evidence>
<dbReference type="InterPro" id="IPR050537">
    <property type="entry name" value="2-oxoacid_dehydrogenase"/>
</dbReference>
<evidence type="ECO:0000256" key="2">
    <source>
        <dbReference type="ARBA" id="ARBA00022823"/>
    </source>
</evidence>
<evidence type="ECO:0000313" key="5">
    <source>
        <dbReference type="EMBL" id="KAK9834936.1"/>
    </source>
</evidence>
<feature type="compositionally biased region" description="Polar residues" evidence="3">
    <location>
        <begin position="87"/>
        <end position="99"/>
    </location>
</feature>
<name>A0AAW1RNJ6_9CHLO</name>
<evidence type="ECO:0000259" key="4">
    <source>
        <dbReference type="PROSITE" id="PS50968"/>
    </source>
</evidence>
<dbReference type="GO" id="GO:0004149">
    <property type="term" value="F:dihydrolipoyllysine-residue succinyltransferase activity"/>
    <property type="evidence" value="ECO:0007669"/>
    <property type="project" value="TreeGrafter"/>
</dbReference>
<proteinExistence type="inferred from homology"/>
<dbReference type="EMBL" id="JALJOV010002093">
    <property type="protein sequence ID" value="KAK9834936.1"/>
    <property type="molecule type" value="Genomic_DNA"/>
</dbReference>
<evidence type="ECO:0000256" key="1">
    <source>
        <dbReference type="ARBA" id="ARBA00007317"/>
    </source>
</evidence>
<dbReference type="PANTHER" id="PTHR43416:SF5">
    <property type="entry name" value="DIHYDROLIPOYLLYSINE-RESIDUE SUCCINYLTRANSFERASE COMPONENT OF 2-OXOGLUTARATE DEHYDROGENASE COMPLEX, MITOCHONDRIAL"/>
    <property type="match status" value="1"/>
</dbReference>
<dbReference type="CDD" id="cd06849">
    <property type="entry name" value="lipoyl_domain"/>
    <property type="match status" value="1"/>
</dbReference>
<feature type="region of interest" description="Disordered" evidence="3">
    <location>
        <begin position="56"/>
        <end position="246"/>
    </location>
</feature>
<protein>
    <recommendedName>
        <fullName evidence="4">Lipoyl-binding domain-containing protein</fullName>
    </recommendedName>
</protein>
<reference evidence="5 6" key="1">
    <citation type="journal article" date="2024" name="Nat. Commun.">
        <title>Phylogenomics reveals the evolutionary origins of lichenization in chlorophyte algae.</title>
        <authorList>
            <person name="Puginier C."/>
            <person name="Libourel C."/>
            <person name="Otte J."/>
            <person name="Skaloud P."/>
            <person name="Haon M."/>
            <person name="Grisel S."/>
            <person name="Petersen M."/>
            <person name="Berrin J.G."/>
            <person name="Delaux P.M."/>
            <person name="Dal Grande F."/>
            <person name="Keller J."/>
        </authorList>
    </citation>
    <scope>NUCLEOTIDE SEQUENCE [LARGE SCALE GENOMIC DNA]</scope>
    <source>
        <strain evidence="5 6">SAG 2523</strain>
    </source>
</reference>
<accession>A0AAW1RNJ6</accession>
<feature type="compositionally biased region" description="Basic and acidic residues" evidence="3">
    <location>
        <begin position="123"/>
        <end position="142"/>
    </location>
</feature>
<dbReference type="Gene3D" id="2.40.50.100">
    <property type="match status" value="1"/>
</dbReference>
<dbReference type="InterPro" id="IPR000089">
    <property type="entry name" value="Biotin_lipoyl"/>
</dbReference>
<keyword evidence="2" id="KW-0450">Lipoyl</keyword>
<feature type="compositionally biased region" description="Low complexity" evidence="3">
    <location>
        <begin position="68"/>
        <end position="86"/>
    </location>
</feature>
<sequence length="260" mass="27550">MGDSISEGTIAAVLKQQGDAVSEDETILQIDTDKVTIDVRAPKTGKVEAVLVSADDTVSVGQHVATVAAGEEGASASGSGADAESSTKPQQELGDQQDSQLEEGMSQPGSHPGPQGGGKKQQKRQEGLEKEKSREEAAEKTEASSGQAAGPSHRQPSIRFPIRRTTDGRRLSDMPAEEAEQYRMQAQGGEAGSKASAPQQQQQQGQPAQPSAPDQKPAEDAAARQRHMLWYQGKERGSKLSQSSVLSQREMDMIELGGAY</sequence>
<dbReference type="GO" id="GO:0006099">
    <property type="term" value="P:tricarboxylic acid cycle"/>
    <property type="evidence" value="ECO:0007669"/>
    <property type="project" value="TreeGrafter"/>
</dbReference>
<dbReference type="Proteomes" id="UP001485043">
    <property type="component" value="Unassembled WGS sequence"/>
</dbReference>
<dbReference type="PROSITE" id="PS50968">
    <property type="entry name" value="BIOTINYL_LIPOYL"/>
    <property type="match status" value="1"/>
</dbReference>
<organism evidence="5 6">
    <name type="scientific">Apatococcus fuscideae</name>
    <dbReference type="NCBI Taxonomy" id="2026836"/>
    <lineage>
        <taxon>Eukaryota</taxon>
        <taxon>Viridiplantae</taxon>
        <taxon>Chlorophyta</taxon>
        <taxon>core chlorophytes</taxon>
        <taxon>Trebouxiophyceae</taxon>
        <taxon>Chlorellales</taxon>
        <taxon>Chlorellaceae</taxon>
        <taxon>Apatococcus</taxon>
    </lineage>
</organism>
<gene>
    <name evidence="5" type="ORF">WJX84_007990</name>
</gene>
<evidence type="ECO:0000256" key="3">
    <source>
        <dbReference type="SAM" id="MobiDB-lite"/>
    </source>
</evidence>
<feature type="compositionally biased region" description="Low complexity" evidence="3">
    <location>
        <begin position="195"/>
        <end position="215"/>
    </location>
</feature>
<feature type="domain" description="Lipoyl-binding" evidence="4">
    <location>
        <begin position="1"/>
        <end position="68"/>
    </location>
</feature>
<keyword evidence="6" id="KW-1185">Reference proteome</keyword>
<dbReference type="AlphaFoldDB" id="A0AAW1RNJ6"/>
<dbReference type="InterPro" id="IPR011053">
    <property type="entry name" value="Single_hybrid_motif"/>
</dbReference>
<dbReference type="PANTHER" id="PTHR43416">
    <property type="entry name" value="DIHYDROLIPOYLLYSINE-RESIDUE SUCCINYLTRANSFERASE COMPONENT OF 2-OXOGLUTARATE DEHYDROGENASE COMPLEX, MITOCHONDRIAL-RELATED"/>
    <property type="match status" value="1"/>
</dbReference>
<comment type="caution">
    <text evidence="5">The sequence shown here is derived from an EMBL/GenBank/DDBJ whole genome shotgun (WGS) entry which is preliminary data.</text>
</comment>
<comment type="similarity">
    <text evidence="1">Belongs to the 2-oxoacid dehydrogenase family.</text>
</comment>
<dbReference type="Pfam" id="PF00364">
    <property type="entry name" value="Biotin_lipoyl"/>
    <property type="match status" value="1"/>
</dbReference>